<dbReference type="InterPro" id="IPR006657">
    <property type="entry name" value="MoPterin_dinucl-bd_dom"/>
</dbReference>
<dbReference type="InterPro" id="IPR009010">
    <property type="entry name" value="Asp_de-COase-like_dom_sf"/>
</dbReference>
<dbReference type="GO" id="GO:0016020">
    <property type="term" value="C:membrane"/>
    <property type="evidence" value="ECO:0007669"/>
    <property type="project" value="TreeGrafter"/>
</dbReference>
<dbReference type="GO" id="GO:0016491">
    <property type="term" value="F:oxidoreductase activity"/>
    <property type="evidence" value="ECO:0007669"/>
    <property type="project" value="UniProtKB-KW"/>
</dbReference>
<dbReference type="Proteomes" id="UP000566711">
    <property type="component" value="Unassembled WGS sequence"/>
</dbReference>
<feature type="domain" description="4Fe-4S Mo/W bis-MGD-type" evidence="6">
    <location>
        <begin position="5"/>
        <end position="61"/>
    </location>
</feature>
<dbReference type="SMART" id="SM00926">
    <property type="entry name" value="Molybdop_Fe4S4"/>
    <property type="match status" value="1"/>
</dbReference>
<evidence type="ECO:0000313" key="7">
    <source>
        <dbReference type="EMBL" id="MBA5607918.1"/>
    </source>
</evidence>
<comment type="caution">
    <text evidence="7">The sequence shown here is derived from an EMBL/GenBank/DDBJ whole genome shotgun (WGS) entry which is preliminary data.</text>
</comment>
<dbReference type="SUPFAM" id="SSF53706">
    <property type="entry name" value="Formate dehydrogenase/DMSO reductase, domains 1-3"/>
    <property type="match status" value="1"/>
</dbReference>
<dbReference type="PANTHER" id="PTHR43105">
    <property type="entry name" value="RESPIRATORY NITRATE REDUCTASE"/>
    <property type="match status" value="1"/>
</dbReference>
<proteinExistence type="predicted"/>
<keyword evidence="2" id="KW-0479">Metal-binding</keyword>
<keyword evidence="8" id="KW-1185">Reference proteome</keyword>
<dbReference type="InterPro" id="IPR006656">
    <property type="entry name" value="Mopterin_OxRdtase"/>
</dbReference>
<keyword evidence="1" id="KW-0004">4Fe-4S</keyword>
<dbReference type="EMBL" id="JACEZS010000023">
    <property type="protein sequence ID" value="MBA5607918.1"/>
    <property type="molecule type" value="Genomic_DNA"/>
</dbReference>
<reference evidence="7 8" key="1">
    <citation type="submission" date="2020-07" db="EMBL/GenBank/DDBJ databases">
        <title>Novel species isolated from subtropical streams in China.</title>
        <authorList>
            <person name="Lu H."/>
        </authorList>
    </citation>
    <scope>NUCLEOTIDE SEQUENCE [LARGE SCALE GENOMIC DNA]</scope>
    <source>
        <strain evidence="7 8">FT3S</strain>
    </source>
</reference>
<dbReference type="Pfam" id="PF00384">
    <property type="entry name" value="Molybdopterin"/>
    <property type="match status" value="1"/>
</dbReference>
<name>A0A7W2EL44_9BURK</name>
<dbReference type="AlphaFoldDB" id="A0A7W2EL44"/>
<dbReference type="RefSeq" id="WP_182220110.1">
    <property type="nucleotide sequence ID" value="NZ_JACEZS010000023.1"/>
</dbReference>
<evidence type="ECO:0000256" key="1">
    <source>
        <dbReference type="ARBA" id="ARBA00022485"/>
    </source>
</evidence>
<protein>
    <submittedName>
        <fullName evidence="7">Molybdopterin-dependent oxidoreductase</fullName>
    </submittedName>
</protein>
<dbReference type="PROSITE" id="PS51669">
    <property type="entry name" value="4FE4S_MOW_BIS_MGD"/>
    <property type="match status" value="1"/>
</dbReference>
<keyword evidence="3" id="KW-0560">Oxidoreductase</keyword>
<evidence type="ECO:0000256" key="3">
    <source>
        <dbReference type="ARBA" id="ARBA00023002"/>
    </source>
</evidence>
<sequence length="742" mass="79426">MTEPHAVAHRICPLCEASCGLVIEREGQHVTRIRGDEADVFSAGFLCPKAVSLKDLHEDGDRLRTPLVKRDGRFVAVSWDEAYAEIERRLPPIIAAHGADAVATVLGNPVAHKMSLMLYFPRLARALGTRNMYSASSVDQVPKMLSVGLMFGHWMTVPVPDIERCDYLLVLGANPMVSNGSMWTVPDYRGKAKALRARGGKIVVIDPRRTETAQAADAHHFIRPGGDVFFLLGLAHTLFDEGLVRLGRLAPHVAGLDALREAVLPYPPEQMAARCGVPADVTRALARELAGARRGAIYGRIGTCTQQYGTLASWLIDAINVLTGHLDAEGGAMFPKAAAFAANTRGKPGTGRGVVMGRYRSRVAGAPEVMGELPVTCLAEEIDTPGPGQVRALIAIAGNPVLSAPNGARLAKALDQLEFMVSLDIYLNETSRHAHMILPGVSPLEDAHYDVSFGQLSHRNHARYSAPVLARADGQPDEWESLLRLAAIVKGMGRKVGGDLDAWDTALLEEEVQKAAGPATPHIMAALAGRRGVERMLDLALRSGPYGDQFGARPDGLTLAKVQAAPSGIDLGPMQPRIPEVLRTASGKIELAPSPLLADLTRVADALAVPDQVPALVIIGRRQLRSNNSWMHNLPVLAKGPFRCTALVHPADAARLGLADGGRAQIRNGTRMVEAQVELSEEMMPGVVSLPHGWGHDLPGIQLRVASGRPGANLNALLDEQLRDPLSGNAVLSGIAIEMRPC</sequence>
<dbReference type="Gene3D" id="2.40.40.20">
    <property type="match status" value="1"/>
</dbReference>
<dbReference type="Pfam" id="PF04879">
    <property type="entry name" value="Molybdop_Fe4S4"/>
    <property type="match status" value="1"/>
</dbReference>
<evidence type="ECO:0000259" key="6">
    <source>
        <dbReference type="PROSITE" id="PS51669"/>
    </source>
</evidence>
<dbReference type="GO" id="GO:0046872">
    <property type="term" value="F:metal ion binding"/>
    <property type="evidence" value="ECO:0007669"/>
    <property type="project" value="UniProtKB-KW"/>
</dbReference>
<dbReference type="GO" id="GO:0051539">
    <property type="term" value="F:4 iron, 4 sulfur cluster binding"/>
    <property type="evidence" value="ECO:0007669"/>
    <property type="project" value="UniProtKB-KW"/>
</dbReference>
<evidence type="ECO:0000256" key="2">
    <source>
        <dbReference type="ARBA" id="ARBA00022723"/>
    </source>
</evidence>
<dbReference type="PANTHER" id="PTHR43105:SF9">
    <property type="entry name" value="NADPH-FE(3+) OXIDOREDUCTASE SUBUNIT ALPHA"/>
    <property type="match status" value="1"/>
</dbReference>
<dbReference type="SUPFAM" id="SSF50692">
    <property type="entry name" value="ADC-like"/>
    <property type="match status" value="1"/>
</dbReference>
<dbReference type="InterPro" id="IPR006963">
    <property type="entry name" value="Mopterin_OxRdtase_4Fe-4S_dom"/>
</dbReference>
<gene>
    <name evidence="7" type="ORF">H3H36_21405</name>
</gene>
<keyword evidence="4" id="KW-0408">Iron</keyword>
<dbReference type="Gene3D" id="2.20.25.90">
    <property type="entry name" value="ADC-like domains"/>
    <property type="match status" value="1"/>
</dbReference>
<dbReference type="GO" id="GO:0043546">
    <property type="term" value="F:molybdopterin cofactor binding"/>
    <property type="evidence" value="ECO:0007669"/>
    <property type="project" value="InterPro"/>
</dbReference>
<dbReference type="GO" id="GO:1990204">
    <property type="term" value="C:oxidoreductase complex"/>
    <property type="evidence" value="ECO:0007669"/>
    <property type="project" value="UniProtKB-ARBA"/>
</dbReference>
<dbReference type="Pfam" id="PF01568">
    <property type="entry name" value="Molydop_binding"/>
    <property type="match status" value="1"/>
</dbReference>
<dbReference type="GO" id="GO:0045333">
    <property type="term" value="P:cellular respiration"/>
    <property type="evidence" value="ECO:0007669"/>
    <property type="project" value="UniProtKB-ARBA"/>
</dbReference>
<evidence type="ECO:0000256" key="4">
    <source>
        <dbReference type="ARBA" id="ARBA00023004"/>
    </source>
</evidence>
<keyword evidence="5" id="KW-0411">Iron-sulfur</keyword>
<dbReference type="InterPro" id="IPR050123">
    <property type="entry name" value="Prok_molybdopt-oxidoreductase"/>
</dbReference>
<evidence type="ECO:0000256" key="5">
    <source>
        <dbReference type="ARBA" id="ARBA00023014"/>
    </source>
</evidence>
<organism evidence="7 8">
    <name type="scientific">Rugamonas fusca</name>
    <dbReference type="NCBI Taxonomy" id="2758568"/>
    <lineage>
        <taxon>Bacteria</taxon>
        <taxon>Pseudomonadati</taxon>
        <taxon>Pseudomonadota</taxon>
        <taxon>Betaproteobacteria</taxon>
        <taxon>Burkholderiales</taxon>
        <taxon>Oxalobacteraceae</taxon>
        <taxon>Telluria group</taxon>
        <taxon>Rugamonas</taxon>
    </lineage>
</organism>
<dbReference type="Gene3D" id="3.40.228.10">
    <property type="entry name" value="Dimethylsulfoxide Reductase, domain 2"/>
    <property type="match status" value="1"/>
</dbReference>
<accession>A0A7W2EL44</accession>
<dbReference type="Gene3D" id="3.40.50.740">
    <property type="match status" value="1"/>
</dbReference>
<evidence type="ECO:0000313" key="8">
    <source>
        <dbReference type="Proteomes" id="UP000566711"/>
    </source>
</evidence>